<dbReference type="Proteomes" id="UP000199636">
    <property type="component" value="Unassembled WGS sequence"/>
</dbReference>
<accession>A0A1G8GAJ6</accession>
<evidence type="ECO:0000256" key="6">
    <source>
        <dbReference type="ARBA" id="ARBA00023136"/>
    </source>
</evidence>
<keyword evidence="5 8" id="KW-1133">Transmembrane helix</keyword>
<evidence type="ECO:0000259" key="10">
    <source>
        <dbReference type="Pfam" id="PF20560"/>
    </source>
</evidence>
<sequence>MDVLSLVGLILALVAIIGGNFLEGGHVSALANGPAALIVVGGTLAAALLQTPVAMLKRSLSLLRWIVLPPKVDLPGGINRVVGWSMTARKEGLLGLETVAESELDPYARKGLQLLVDGVEPESIRSILEVDLFNQEGRDLQAAKVFESMGGYAPTIGIIGAVMGLIHVMGNLADPSQLGSGIAVAFVATIYGVGFANLLLLPIGNKLKSIVLRQSSYREMLMEGLLSIAEGENPRSIELKLQGFVG</sequence>
<dbReference type="Pfam" id="PF01618">
    <property type="entry name" value="MotA_ExbB"/>
    <property type="match status" value="1"/>
</dbReference>
<proteinExistence type="inferred from homology"/>
<evidence type="ECO:0000256" key="3">
    <source>
        <dbReference type="ARBA" id="ARBA00022692"/>
    </source>
</evidence>
<dbReference type="EMBL" id="FNDS01000004">
    <property type="protein sequence ID" value="SDH91393.1"/>
    <property type="molecule type" value="Genomic_DNA"/>
</dbReference>
<reference evidence="12" key="1">
    <citation type="submission" date="2016-10" db="EMBL/GenBank/DDBJ databases">
        <authorList>
            <person name="Varghese N."/>
            <person name="Submissions S."/>
        </authorList>
    </citation>
    <scope>NUCLEOTIDE SEQUENCE [LARGE SCALE GENOMIC DNA]</scope>
    <source>
        <strain evidence="12">CCM 7469</strain>
    </source>
</reference>
<dbReference type="GO" id="GO:0015031">
    <property type="term" value="P:protein transport"/>
    <property type="evidence" value="ECO:0007669"/>
    <property type="project" value="UniProtKB-KW"/>
</dbReference>
<keyword evidence="7" id="KW-0813">Transport</keyword>
<dbReference type="InterPro" id="IPR047055">
    <property type="entry name" value="MotA-like"/>
</dbReference>
<evidence type="ECO:0000256" key="1">
    <source>
        <dbReference type="ARBA" id="ARBA00004651"/>
    </source>
</evidence>
<dbReference type="PANTHER" id="PTHR30433:SF3">
    <property type="entry name" value="MOTILITY PROTEIN A"/>
    <property type="match status" value="1"/>
</dbReference>
<dbReference type="GO" id="GO:0005886">
    <property type="term" value="C:plasma membrane"/>
    <property type="evidence" value="ECO:0007669"/>
    <property type="project" value="UniProtKB-SubCell"/>
</dbReference>
<comment type="subcellular location">
    <subcellularLocation>
        <location evidence="1">Cell membrane</location>
        <topology evidence="1">Multi-pass membrane protein</topology>
    </subcellularLocation>
    <subcellularLocation>
        <location evidence="7">Membrane</location>
        <topology evidence="7">Multi-pass membrane protein</topology>
    </subcellularLocation>
</comment>
<name>A0A1G8GAJ6_9PSED</name>
<feature type="domain" description="Motility protein A N-terminal" evidence="10">
    <location>
        <begin position="6"/>
        <end position="64"/>
    </location>
</feature>
<feature type="transmembrane region" description="Helical" evidence="8">
    <location>
        <begin position="151"/>
        <end position="170"/>
    </location>
</feature>
<dbReference type="STRING" id="428992.SAMN05216272_104118"/>
<feature type="transmembrane region" description="Helical" evidence="8">
    <location>
        <begin position="35"/>
        <end position="56"/>
    </location>
</feature>
<keyword evidence="3 8" id="KW-0812">Transmembrane</keyword>
<dbReference type="InterPro" id="IPR046786">
    <property type="entry name" value="MotA_N"/>
</dbReference>
<evidence type="ECO:0000256" key="8">
    <source>
        <dbReference type="SAM" id="Phobius"/>
    </source>
</evidence>
<keyword evidence="12" id="KW-1185">Reference proteome</keyword>
<evidence type="ECO:0000256" key="7">
    <source>
        <dbReference type="RuleBase" id="RU004057"/>
    </source>
</evidence>
<dbReference type="InterPro" id="IPR002898">
    <property type="entry name" value="MotA_ExbB_proton_chnl"/>
</dbReference>
<dbReference type="AlphaFoldDB" id="A0A1G8GAJ6"/>
<evidence type="ECO:0000313" key="12">
    <source>
        <dbReference type="Proteomes" id="UP000199636"/>
    </source>
</evidence>
<keyword evidence="2" id="KW-1003">Cell membrane</keyword>
<feature type="transmembrane region" description="Helical" evidence="8">
    <location>
        <begin position="182"/>
        <end position="203"/>
    </location>
</feature>
<feature type="domain" description="MotA/TolQ/ExbB proton channel" evidence="9">
    <location>
        <begin position="101"/>
        <end position="220"/>
    </location>
</feature>
<keyword evidence="7" id="KW-0653">Protein transport</keyword>
<protein>
    <submittedName>
        <fullName evidence="11">Chemotaxis protein MotA</fullName>
    </submittedName>
</protein>
<keyword evidence="4" id="KW-0283">Flagellar rotation</keyword>
<comment type="similarity">
    <text evidence="7">Belongs to the exbB/tolQ family.</text>
</comment>
<dbReference type="GO" id="GO:0006935">
    <property type="term" value="P:chemotaxis"/>
    <property type="evidence" value="ECO:0007669"/>
    <property type="project" value="InterPro"/>
</dbReference>
<dbReference type="PANTHER" id="PTHR30433">
    <property type="entry name" value="CHEMOTAXIS PROTEIN MOTA"/>
    <property type="match status" value="1"/>
</dbReference>
<dbReference type="NCBIfam" id="NF006583">
    <property type="entry name" value="PRK09109.1"/>
    <property type="match status" value="1"/>
</dbReference>
<dbReference type="GO" id="GO:0071978">
    <property type="term" value="P:bacterial-type flagellum-dependent swarming motility"/>
    <property type="evidence" value="ECO:0007669"/>
    <property type="project" value="InterPro"/>
</dbReference>
<evidence type="ECO:0000259" key="9">
    <source>
        <dbReference type="Pfam" id="PF01618"/>
    </source>
</evidence>
<evidence type="ECO:0000256" key="4">
    <source>
        <dbReference type="ARBA" id="ARBA00022779"/>
    </source>
</evidence>
<dbReference type="Pfam" id="PF20560">
    <property type="entry name" value="MotA_N"/>
    <property type="match status" value="1"/>
</dbReference>
<evidence type="ECO:0000313" key="11">
    <source>
        <dbReference type="EMBL" id="SDH91393.1"/>
    </source>
</evidence>
<dbReference type="OrthoDB" id="9806929at2"/>
<organism evidence="11 12">
    <name type="scientific">Pseudomonas panipatensis</name>
    <dbReference type="NCBI Taxonomy" id="428992"/>
    <lineage>
        <taxon>Bacteria</taxon>
        <taxon>Pseudomonadati</taxon>
        <taxon>Pseudomonadota</taxon>
        <taxon>Gammaproteobacteria</taxon>
        <taxon>Pseudomonadales</taxon>
        <taxon>Pseudomonadaceae</taxon>
        <taxon>Pseudomonas</taxon>
    </lineage>
</organism>
<keyword evidence="6 8" id="KW-0472">Membrane</keyword>
<dbReference type="RefSeq" id="WP_090262552.1">
    <property type="nucleotide sequence ID" value="NZ_FNDS01000004.1"/>
</dbReference>
<gene>
    <name evidence="11" type="ORF">SAMN05216272_104118</name>
</gene>
<evidence type="ECO:0000256" key="5">
    <source>
        <dbReference type="ARBA" id="ARBA00022989"/>
    </source>
</evidence>
<evidence type="ECO:0000256" key="2">
    <source>
        <dbReference type="ARBA" id="ARBA00022475"/>
    </source>
</evidence>